<evidence type="ECO:0000313" key="3">
    <source>
        <dbReference type="Proteomes" id="UP001303473"/>
    </source>
</evidence>
<accession>A0AAN6MUN0</accession>
<organism evidence="2 3">
    <name type="scientific">Diplogelasinospora grovesii</name>
    <dbReference type="NCBI Taxonomy" id="303347"/>
    <lineage>
        <taxon>Eukaryota</taxon>
        <taxon>Fungi</taxon>
        <taxon>Dikarya</taxon>
        <taxon>Ascomycota</taxon>
        <taxon>Pezizomycotina</taxon>
        <taxon>Sordariomycetes</taxon>
        <taxon>Sordariomycetidae</taxon>
        <taxon>Sordariales</taxon>
        <taxon>Diplogelasinosporaceae</taxon>
        <taxon>Diplogelasinospora</taxon>
    </lineage>
</organism>
<dbReference type="Proteomes" id="UP001303473">
    <property type="component" value="Unassembled WGS sequence"/>
</dbReference>
<evidence type="ECO:0000313" key="2">
    <source>
        <dbReference type="EMBL" id="KAK3933811.1"/>
    </source>
</evidence>
<name>A0AAN6MUN0_9PEZI</name>
<feature type="compositionally biased region" description="Basic and acidic residues" evidence="1">
    <location>
        <begin position="12"/>
        <end position="26"/>
    </location>
</feature>
<dbReference type="AlphaFoldDB" id="A0AAN6MUN0"/>
<dbReference type="EMBL" id="MU854065">
    <property type="protein sequence ID" value="KAK3933811.1"/>
    <property type="molecule type" value="Genomic_DNA"/>
</dbReference>
<feature type="non-terminal residue" evidence="2">
    <location>
        <position position="175"/>
    </location>
</feature>
<reference evidence="3" key="1">
    <citation type="journal article" date="2023" name="Mol. Phylogenet. Evol.">
        <title>Genome-scale phylogeny and comparative genomics of the fungal order Sordariales.</title>
        <authorList>
            <person name="Hensen N."/>
            <person name="Bonometti L."/>
            <person name="Westerberg I."/>
            <person name="Brannstrom I.O."/>
            <person name="Guillou S."/>
            <person name="Cros-Aarteil S."/>
            <person name="Calhoun S."/>
            <person name="Haridas S."/>
            <person name="Kuo A."/>
            <person name="Mondo S."/>
            <person name="Pangilinan J."/>
            <person name="Riley R."/>
            <person name="LaButti K."/>
            <person name="Andreopoulos B."/>
            <person name="Lipzen A."/>
            <person name="Chen C."/>
            <person name="Yan M."/>
            <person name="Daum C."/>
            <person name="Ng V."/>
            <person name="Clum A."/>
            <person name="Steindorff A."/>
            <person name="Ohm R.A."/>
            <person name="Martin F."/>
            <person name="Silar P."/>
            <person name="Natvig D.O."/>
            <person name="Lalanne C."/>
            <person name="Gautier V."/>
            <person name="Ament-Velasquez S.L."/>
            <person name="Kruys A."/>
            <person name="Hutchinson M.I."/>
            <person name="Powell A.J."/>
            <person name="Barry K."/>
            <person name="Miller A.N."/>
            <person name="Grigoriev I.V."/>
            <person name="Debuchy R."/>
            <person name="Gladieux P."/>
            <person name="Hiltunen Thoren M."/>
            <person name="Johannesson H."/>
        </authorList>
    </citation>
    <scope>NUCLEOTIDE SEQUENCE [LARGE SCALE GENOMIC DNA]</scope>
    <source>
        <strain evidence="3">CBS 340.73</strain>
    </source>
</reference>
<feature type="compositionally biased region" description="Low complexity" evidence="1">
    <location>
        <begin position="53"/>
        <end position="74"/>
    </location>
</feature>
<proteinExistence type="predicted"/>
<protein>
    <submittedName>
        <fullName evidence="2">Uncharacterized protein</fullName>
    </submittedName>
</protein>
<comment type="caution">
    <text evidence="2">The sequence shown here is derived from an EMBL/GenBank/DDBJ whole genome shotgun (WGS) entry which is preliminary data.</text>
</comment>
<feature type="compositionally biased region" description="Polar residues" evidence="1">
    <location>
        <begin position="104"/>
        <end position="114"/>
    </location>
</feature>
<keyword evidence="3" id="KW-1185">Reference proteome</keyword>
<gene>
    <name evidence="2" type="ORF">QBC46DRAFT_359439</name>
</gene>
<feature type="region of interest" description="Disordered" evidence="1">
    <location>
        <begin position="1"/>
        <end position="119"/>
    </location>
</feature>
<sequence>MPLSCIKKILRRDRAARDSRQTDDAKPKRRWAASHVFRTAPSTNGELRPAEPTPSTAAPSPSQPAASETPTPTSVSQPNTPDVIHTPNLPEQHGRQVDDEPELQPSTSGPTVQESPARDLWREAFEKLPKQIQEKLGEGESKQKPFRQHIDELLEITRTRQEKCEKNRWKFPVGD</sequence>
<evidence type="ECO:0000256" key="1">
    <source>
        <dbReference type="SAM" id="MobiDB-lite"/>
    </source>
</evidence>